<evidence type="ECO:0000256" key="1">
    <source>
        <dbReference type="SAM" id="Phobius"/>
    </source>
</evidence>
<feature type="transmembrane region" description="Helical" evidence="1">
    <location>
        <begin position="6"/>
        <end position="24"/>
    </location>
</feature>
<keyword evidence="1" id="KW-1133">Transmembrane helix</keyword>
<dbReference type="RefSeq" id="WP_258385611.1">
    <property type="nucleotide sequence ID" value="NZ_CP091430.1"/>
</dbReference>
<organism evidence="2 3">
    <name type="scientific">Paenibacillus spongiae</name>
    <dbReference type="NCBI Taxonomy" id="2909671"/>
    <lineage>
        <taxon>Bacteria</taxon>
        <taxon>Bacillati</taxon>
        <taxon>Bacillota</taxon>
        <taxon>Bacilli</taxon>
        <taxon>Bacillales</taxon>
        <taxon>Paenibacillaceae</taxon>
        <taxon>Paenibacillus</taxon>
    </lineage>
</organism>
<sequence length="99" mass="11854">MLGVYFVLFCFLIYIGWVSVHGLRDMKRHREIARLIPFRTLPGKALREKILVDLNYKYKMEEALMEQADLPKLERYKQAIEFLERSDPRSVFLINDIYA</sequence>
<dbReference type="EMBL" id="CP091430">
    <property type="protein sequence ID" value="UVI29522.1"/>
    <property type="molecule type" value="Genomic_DNA"/>
</dbReference>
<name>A0ABY5S6J1_9BACL</name>
<protein>
    <submittedName>
        <fullName evidence="2">Uncharacterized protein</fullName>
    </submittedName>
</protein>
<evidence type="ECO:0000313" key="3">
    <source>
        <dbReference type="Proteomes" id="UP001057877"/>
    </source>
</evidence>
<dbReference type="Proteomes" id="UP001057877">
    <property type="component" value="Chromosome"/>
</dbReference>
<keyword evidence="3" id="KW-1185">Reference proteome</keyword>
<keyword evidence="1" id="KW-0812">Transmembrane</keyword>
<accession>A0ABY5S6J1</accession>
<gene>
    <name evidence="2" type="ORF">L1F29_29570</name>
</gene>
<keyword evidence="1" id="KW-0472">Membrane</keyword>
<reference evidence="2" key="1">
    <citation type="submission" date="2022-01" db="EMBL/GenBank/DDBJ databases">
        <title>Paenibacillus spongiae sp. nov., isolated from marine sponge.</title>
        <authorList>
            <person name="Li Z."/>
            <person name="Zhang M."/>
        </authorList>
    </citation>
    <scope>NUCLEOTIDE SEQUENCE</scope>
    <source>
        <strain evidence="2">PHS-Z3</strain>
    </source>
</reference>
<evidence type="ECO:0000313" key="2">
    <source>
        <dbReference type="EMBL" id="UVI29522.1"/>
    </source>
</evidence>
<proteinExistence type="predicted"/>